<keyword evidence="1" id="KW-0677">Repeat</keyword>
<evidence type="ECO:0000256" key="2">
    <source>
        <dbReference type="ARBA" id="ARBA00023043"/>
    </source>
</evidence>
<reference evidence="6 7" key="1">
    <citation type="journal article" date="2015" name="Genome Biol. Evol.">
        <title>Phylogenomic analyses indicate that early fungi evolved digesting cell walls of algal ancestors of land plants.</title>
        <authorList>
            <person name="Chang Y."/>
            <person name="Wang S."/>
            <person name="Sekimoto S."/>
            <person name="Aerts A.L."/>
            <person name="Choi C."/>
            <person name="Clum A."/>
            <person name="LaButti K.M."/>
            <person name="Lindquist E.A."/>
            <person name="Yee Ngan C."/>
            <person name="Ohm R.A."/>
            <person name="Salamov A.A."/>
            <person name="Grigoriev I.V."/>
            <person name="Spatafora J.W."/>
            <person name="Berbee M.L."/>
        </authorList>
    </citation>
    <scope>NUCLEOTIDE SEQUENCE [LARGE SCALE GENOMIC DNA]</scope>
    <source>
        <strain evidence="6 7">NRRL 28638</strain>
    </source>
</reference>
<evidence type="ECO:0000256" key="4">
    <source>
        <dbReference type="SAM" id="MobiDB-lite"/>
    </source>
</evidence>
<dbReference type="InterPro" id="IPR057962">
    <property type="entry name" value="SPT23_MGA2_DBD"/>
</dbReference>
<dbReference type="OrthoDB" id="71307at2759"/>
<dbReference type="SUPFAM" id="SSF48403">
    <property type="entry name" value="Ankyrin repeat"/>
    <property type="match status" value="1"/>
</dbReference>
<accession>A0A137NT00</accession>
<feature type="region of interest" description="Disordered" evidence="4">
    <location>
        <begin position="66"/>
        <end position="93"/>
    </location>
</feature>
<dbReference type="Pfam" id="PF12796">
    <property type="entry name" value="Ank_2"/>
    <property type="match status" value="1"/>
</dbReference>
<dbReference type="STRING" id="796925.A0A137NT00"/>
<dbReference type="Gene3D" id="2.60.40.10">
    <property type="entry name" value="Immunoglobulins"/>
    <property type="match status" value="1"/>
</dbReference>
<keyword evidence="2 3" id="KW-0040">ANK repeat</keyword>
<feature type="domain" description="IPT/TIG" evidence="5">
    <location>
        <begin position="276"/>
        <end position="362"/>
    </location>
</feature>
<dbReference type="Gene3D" id="1.25.40.20">
    <property type="entry name" value="Ankyrin repeat-containing domain"/>
    <property type="match status" value="1"/>
</dbReference>
<dbReference type="InterPro" id="IPR036770">
    <property type="entry name" value="Ankyrin_rpt-contain_sf"/>
</dbReference>
<proteinExistence type="predicted"/>
<dbReference type="Proteomes" id="UP000070444">
    <property type="component" value="Unassembled WGS sequence"/>
</dbReference>
<evidence type="ECO:0000259" key="5">
    <source>
        <dbReference type="SMART" id="SM00429"/>
    </source>
</evidence>
<dbReference type="PROSITE" id="PS50088">
    <property type="entry name" value="ANK_REPEAT"/>
    <property type="match status" value="2"/>
</dbReference>
<dbReference type="AlphaFoldDB" id="A0A137NT00"/>
<dbReference type="SMART" id="SM00429">
    <property type="entry name" value="IPT"/>
    <property type="match status" value="1"/>
</dbReference>
<dbReference type="PANTHER" id="PTHR24171:SF9">
    <property type="entry name" value="ANKYRIN REPEAT DOMAIN-CONTAINING PROTEIN 39"/>
    <property type="match status" value="1"/>
</dbReference>
<evidence type="ECO:0000256" key="3">
    <source>
        <dbReference type="PROSITE-ProRule" id="PRU00023"/>
    </source>
</evidence>
<dbReference type="CDD" id="cd00102">
    <property type="entry name" value="IPT"/>
    <property type="match status" value="1"/>
</dbReference>
<dbReference type="SMART" id="SM00248">
    <property type="entry name" value="ANK"/>
    <property type="match status" value="2"/>
</dbReference>
<name>A0A137NT00_CONC2</name>
<dbReference type="PANTHER" id="PTHR24171">
    <property type="entry name" value="ANKYRIN REPEAT DOMAIN-CONTAINING PROTEIN 39-RELATED"/>
    <property type="match status" value="1"/>
</dbReference>
<dbReference type="InterPro" id="IPR002909">
    <property type="entry name" value="IPT_dom"/>
</dbReference>
<feature type="repeat" description="ANK" evidence="3">
    <location>
        <begin position="468"/>
        <end position="500"/>
    </location>
</feature>
<dbReference type="InterPro" id="IPR013783">
    <property type="entry name" value="Ig-like_fold"/>
</dbReference>
<dbReference type="SUPFAM" id="SSF81296">
    <property type="entry name" value="E set domains"/>
    <property type="match status" value="1"/>
</dbReference>
<evidence type="ECO:0000313" key="6">
    <source>
        <dbReference type="EMBL" id="KXN65871.1"/>
    </source>
</evidence>
<dbReference type="Pfam" id="PF01833">
    <property type="entry name" value="TIG"/>
    <property type="match status" value="1"/>
</dbReference>
<organism evidence="6 7">
    <name type="scientific">Conidiobolus coronatus (strain ATCC 28846 / CBS 209.66 / NRRL 28638)</name>
    <name type="common">Delacroixia coronata</name>
    <dbReference type="NCBI Taxonomy" id="796925"/>
    <lineage>
        <taxon>Eukaryota</taxon>
        <taxon>Fungi</taxon>
        <taxon>Fungi incertae sedis</taxon>
        <taxon>Zoopagomycota</taxon>
        <taxon>Entomophthoromycotina</taxon>
        <taxon>Entomophthoromycetes</taxon>
        <taxon>Entomophthorales</taxon>
        <taxon>Ancylistaceae</taxon>
        <taxon>Conidiobolus</taxon>
    </lineage>
</organism>
<feature type="compositionally biased region" description="Polar residues" evidence="4">
    <location>
        <begin position="68"/>
        <end position="93"/>
    </location>
</feature>
<sequence>MTPETTLLPPDSSTLTLLAQVVGASNRKMIDICNSCTEREIKRASRRVAKPKKDAKKNLAVDSLPVTRDTTPCSSPPHNSNKDNASTSTENKTYTLSEAEKQSCRRILLFNCSEPLLDFSDGSVILPTRITCYCRHHNEKYGFFILYSLIDHNGNEVAKGTSPPIMITDDHKSTRIGGLYNNIPLPPVPKPPNHISPPVPIIGMDQRNLMRSVPSKRKETDTFSALNVPVVKEIRRSMPNTPNNAMAGMPGSPPGANYQVNPLSSLANFANPQTTAPYIERVVPNRGSSYGGTQVVIIGSNFYPGIQVLFGNHPAVVVNFISTTTIECVAPAIQTPSPNSVVTVTFPQQQNSNPISTLFQYEHDSAKGILESIFRTIKMGSPSFQPTNLNYIISSLYPSTHPFEIDVPNLDQQLYQLLVSIPSLPLKFNSIISSPYPSLLHYAVQMGLIQVFRHLVGQGVDPNWTDHLGQTPLHLATQLEQKEMCMLLIKAGARIDLKNMFDVTPLQTAGSLTEWLTMFISMENKQV</sequence>
<protein>
    <recommendedName>
        <fullName evidence="5">IPT/TIG domain-containing protein</fullName>
    </recommendedName>
</protein>
<gene>
    <name evidence="6" type="ORF">CONCODRAFT_74051</name>
</gene>
<dbReference type="InterPro" id="IPR014756">
    <property type="entry name" value="Ig_E-set"/>
</dbReference>
<evidence type="ECO:0000256" key="1">
    <source>
        <dbReference type="ARBA" id="ARBA00022737"/>
    </source>
</evidence>
<dbReference type="PROSITE" id="PS50297">
    <property type="entry name" value="ANK_REP_REGION"/>
    <property type="match status" value="1"/>
</dbReference>
<dbReference type="Pfam" id="PF25603">
    <property type="entry name" value="SPT23_MGA2_DBD"/>
    <property type="match status" value="1"/>
</dbReference>
<evidence type="ECO:0000313" key="7">
    <source>
        <dbReference type="Proteomes" id="UP000070444"/>
    </source>
</evidence>
<dbReference type="EMBL" id="KQ964803">
    <property type="protein sequence ID" value="KXN65871.1"/>
    <property type="molecule type" value="Genomic_DNA"/>
</dbReference>
<keyword evidence="7" id="KW-1185">Reference proteome</keyword>
<dbReference type="InterPro" id="IPR002110">
    <property type="entry name" value="Ankyrin_rpt"/>
</dbReference>
<feature type="repeat" description="ANK" evidence="3">
    <location>
        <begin position="438"/>
        <end position="467"/>
    </location>
</feature>